<keyword evidence="5 20" id="KW-1003">Cell membrane</keyword>
<evidence type="ECO:0000256" key="4">
    <source>
        <dbReference type="ARBA" id="ARBA00022448"/>
    </source>
</evidence>
<dbReference type="PROSITE" id="PS50846">
    <property type="entry name" value="HMA_2"/>
    <property type="match status" value="1"/>
</dbReference>
<keyword evidence="14" id="KW-0406">Ion transport</keyword>
<dbReference type="PANTHER" id="PTHR43520">
    <property type="entry name" value="ATP7, ISOFORM B"/>
    <property type="match status" value="1"/>
</dbReference>
<dbReference type="Gene3D" id="2.70.150.10">
    <property type="entry name" value="Calcium-transporting ATPase, cytoplasmic transduction domain A"/>
    <property type="match status" value="1"/>
</dbReference>
<dbReference type="SUPFAM" id="SSF55008">
    <property type="entry name" value="HMA, heavy metal-associated domain"/>
    <property type="match status" value="1"/>
</dbReference>
<dbReference type="PROSITE" id="PS00154">
    <property type="entry name" value="ATPASE_E1_E2"/>
    <property type="match status" value="1"/>
</dbReference>
<name>A0A4R8UW37_9MICO</name>
<accession>A0A4R8UW37</accession>
<dbReference type="InterPro" id="IPR001757">
    <property type="entry name" value="P_typ_ATPase"/>
</dbReference>
<evidence type="ECO:0000256" key="10">
    <source>
        <dbReference type="ARBA" id="ARBA00022840"/>
    </source>
</evidence>
<evidence type="ECO:0000313" key="23">
    <source>
        <dbReference type="EMBL" id="TFB71576.1"/>
    </source>
</evidence>
<dbReference type="Proteomes" id="UP000298173">
    <property type="component" value="Unassembled WGS sequence"/>
</dbReference>
<evidence type="ECO:0000256" key="6">
    <source>
        <dbReference type="ARBA" id="ARBA00022692"/>
    </source>
</evidence>
<feature type="transmembrane region" description="Helical" evidence="20">
    <location>
        <begin position="774"/>
        <end position="797"/>
    </location>
</feature>
<dbReference type="EMBL" id="SOEY01000026">
    <property type="protein sequence ID" value="TFB71576.1"/>
    <property type="molecule type" value="Genomic_DNA"/>
</dbReference>
<dbReference type="Pfam" id="PF00122">
    <property type="entry name" value="E1-E2_ATPase"/>
    <property type="match status" value="1"/>
</dbReference>
<dbReference type="InterPro" id="IPR036163">
    <property type="entry name" value="HMA_dom_sf"/>
</dbReference>
<evidence type="ECO:0000313" key="24">
    <source>
        <dbReference type="Proteomes" id="UP000298173"/>
    </source>
</evidence>
<dbReference type="SFLD" id="SFLDG00002">
    <property type="entry name" value="C1.7:_P-type_atpase_like"/>
    <property type="match status" value="1"/>
</dbReference>
<dbReference type="SUPFAM" id="SSF81665">
    <property type="entry name" value="Calcium ATPase, transmembrane domain M"/>
    <property type="match status" value="1"/>
</dbReference>
<dbReference type="RefSeq" id="WP_134503642.1">
    <property type="nucleotide sequence ID" value="NZ_SOEY01000026.1"/>
</dbReference>
<organism evidence="23 24">
    <name type="scientific">Cryobacterium glaciale</name>
    <dbReference type="NCBI Taxonomy" id="1259145"/>
    <lineage>
        <taxon>Bacteria</taxon>
        <taxon>Bacillati</taxon>
        <taxon>Actinomycetota</taxon>
        <taxon>Actinomycetes</taxon>
        <taxon>Micrococcales</taxon>
        <taxon>Microbacteriaceae</taxon>
        <taxon>Cryobacterium</taxon>
    </lineage>
</organism>
<dbReference type="OrthoDB" id="7059309at2"/>
<evidence type="ECO:0000256" key="5">
    <source>
        <dbReference type="ARBA" id="ARBA00022475"/>
    </source>
</evidence>
<comment type="catalytic activity">
    <reaction evidence="17">
        <text>Cu(+)(in) + ATP + H2O = Cu(+)(out) + ADP + phosphate + H(+)</text>
        <dbReference type="Rhea" id="RHEA:25792"/>
        <dbReference type="ChEBI" id="CHEBI:15377"/>
        <dbReference type="ChEBI" id="CHEBI:15378"/>
        <dbReference type="ChEBI" id="CHEBI:30616"/>
        <dbReference type="ChEBI" id="CHEBI:43474"/>
        <dbReference type="ChEBI" id="CHEBI:49552"/>
        <dbReference type="ChEBI" id="CHEBI:456216"/>
        <dbReference type="EC" id="7.2.2.8"/>
    </reaction>
</comment>
<feature type="transmembrane region" description="Helical" evidence="20">
    <location>
        <begin position="433"/>
        <end position="455"/>
    </location>
</feature>
<dbReference type="GO" id="GO:0016887">
    <property type="term" value="F:ATP hydrolysis activity"/>
    <property type="evidence" value="ECO:0007669"/>
    <property type="project" value="InterPro"/>
</dbReference>
<evidence type="ECO:0000256" key="16">
    <source>
        <dbReference type="ARBA" id="ARBA00033239"/>
    </source>
</evidence>
<keyword evidence="6 20" id="KW-0812">Transmembrane</keyword>
<dbReference type="NCBIfam" id="TIGR01494">
    <property type="entry name" value="ATPase_P-type"/>
    <property type="match status" value="1"/>
</dbReference>
<keyword evidence="10 20" id="KW-0067">ATP-binding</keyword>
<feature type="transmembrane region" description="Helical" evidence="20">
    <location>
        <begin position="187"/>
        <end position="211"/>
    </location>
</feature>
<feature type="transmembrane region" description="Helical" evidence="20">
    <location>
        <begin position="803"/>
        <end position="822"/>
    </location>
</feature>
<comment type="caution">
    <text evidence="23">The sequence shown here is derived from an EMBL/GenBank/DDBJ whole genome shotgun (WGS) entry which is preliminary data.</text>
</comment>
<dbReference type="InterPro" id="IPR023299">
    <property type="entry name" value="ATPase_P-typ_cyto_dom_N"/>
</dbReference>
<dbReference type="FunFam" id="3.40.50.1000:FF:000144">
    <property type="entry name" value="copper-transporting ATPase 1 isoform X2"/>
    <property type="match status" value="1"/>
</dbReference>
<dbReference type="CDD" id="cd02094">
    <property type="entry name" value="P-type_ATPase_Cu-like"/>
    <property type="match status" value="1"/>
</dbReference>
<comment type="subcellular location">
    <subcellularLocation>
        <location evidence="1">Cell membrane</location>
        <topology evidence="1">Multi-pass membrane protein</topology>
    </subcellularLocation>
</comment>
<reference evidence="23 24" key="1">
    <citation type="submission" date="2019-03" db="EMBL/GenBank/DDBJ databases">
        <title>Genomics of glacier-inhabiting Cryobacterium strains.</title>
        <authorList>
            <person name="Liu Q."/>
            <person name="Xin Y.-H."/>
        </authorList>
    </citation>
    <scope>NUCLEOTIDE SEQUENCE [LARGE SCALE GENOMIC DNA]</scope>
    <source>
        <strain evidence="23 24">HLT2-23</strain>
    </source>
</reference>
<dbReference type="GO" id="GO:0005524">
    <property type="term" value="F:ATP binding"/>
    <property type="evidence" value="ECO:0007669"/>
    <property type="project" value="UniProtKB-UniRule"/>
</dbReference>
<comment type="function">
    <text evidence="18">Necessary for copper homeostasis and likely functions as a copper exporter. Also required for full virulence.</text>
</comment>
<dbReference type="SUPFAM" id="SSF81653">
    <property type="entry name" value="Calcium ATPase, transduction domain A"/>
    <property type="match status" value="1"/>
</dbReference>
<evidence type="ECO:0000256" key="20">
    <source>
        <dbReference type="RuleBase" id="RU362081"/>
    </source>
</evidence>
<dbReference type="GO" id="GO:0005886">
    <property type="term" value="C:plasma membrane"/>
    <property type="evidence" value="ECO:0007669"/>
    <property type="project" value="UniProtKB-SubCell"/>
</dbReference>
<keyword evidence="11" id="KW-1278">Translocase</keyword>
<comment type="similarity">
    <text evidence="2 20">Belongs to the cation transport ATPase (P-type) (TC 3.A.3) family. Type IB subfamily.</text>
</comment>
<feature type="region of interest" description="Disordered" evidence="21">
    <location>
        <begin position="148"/>
        <end position="175"/>
    </location>
</feature>
<dbReference type="InterPro" id="IPR018303">
    <property type="entry name" value="ATPase_P-typ_P_site"/>
</dbReference>
<keyword evidence="8 20" id="KW-0547">Nucleotide-binding</keyword>
<evidence type="ECO:0000256" key="11">
    <source>
        <dbReference type="ARBA" id="ARBA00022967"/>
    </source>
</evidence>
<dbReference type="PRINTS" id="PR00119">
    <property type="entry name" value="CATATPASE"/>
</dbReference>
<dbReference type="AlphaFoldDB" id="A0A4R8UW37"/>
<dbReference type="NCBIfam" id="TIGR01511">
    <property type="entry name" value="ATPase-IB1_Cu"/>
    <property type="match status" value="1"/>
</dbReference>
<keyword evidence="9" id="KW-0187">Copper transport</keyword>
<evidence type="ECO:0000256" key="18">
    <source>
        <dbReference type="ARBA" id="ARBA00057500"/>
    </source>
</evidence>
<evidence type="ECO:0000256" key="7">
    <source>
        <dbReference type="ARBA" id="ARBA00022723"/>
    </source>
</evidence>
<dbReference type="InterPro" id="IPR023214">
    <property type="entry name" value="HAD_sf"/>
</dbReference>
<dbReference type="InterPro" id="IPR036412">
    <property type="entry name" value="HAD-like_sf"/>
</dbReference>
<feature type="transmembrane region" description="Helical" evidence="20">
    <location>
        <begin position="281"/>
        <end position="299"/>
    </location>
</feature>
<dbReference type="SUPFAM" id="SSF56784">
    <property type="entry name" value="HAD-like"/>
    <property type="match status" value="1"/>
</dbReference>
<dbReference type="InterPro" id="IPR023298">
    <property type="entry name" value="ATPase_P-typ_TM_dom_sf"/>
</dbReference>
<evidence type="ECO:0000259" key="22">
    <source>
        <dbReference type="PROSITE" id="PS50846"/>
    </source>
</evidence>
<evidence type="ECO:0000256" key="2">
    <source>
        <dbReference type="ARBA" id="ARBA00006024"/>
    </source>
</evidence>
<feature type="domain" description="HMA" evidence="22">
    <location>
        <begin position="6"/>
        <end position="72"/>
    </location>
</feature>
<evidence type="ECO:0000256" key="1">
    <source>
        <dbReference type="ARBA" id="ARBA00004651"/>
    </source>
</evidence>
<feature type="transmembrane region" description="Helical" evidence="20">
    <location>
        <begin position="461"/>
        <end position="486"/>
    </location>
</feature>
<dbReference type="Pfam" id="PF00702">
    <property type="entry name" value="Hydrolase"/>
    <property type="match status" value="1"/>
</dbReference>
<evidence type="ECO:0000256" key="19">
    <source>
        <dbReference type="ARBA" id="ARBA00068364"/>
    </source>
</evidence>
<evidence type="ECO:0000256" key="9">
    <source>
        <dbReference type="ARBA" id="ARBA00022796"/>
    </source>
</evidence>
<evidence type="ECO:0000256" key="15">
    <source>
        <dbReference type="ARBA" id="ARBA00023136"/>
    </source>
</evidence>
<dbReference type="SFLD" id="SFLDS00003">
    <property type="entry name" value="Haloacid_Dehalogenase"/>
    <property type="match status" value="1"/>
</dbReference>
<feature type="transmembrane region" description="Helical" evidence="20">
    <location>
        <begin position="223"/>
        <end position="241"/>
    </location>
</feature>
<dbReference type="FunFam" id="2.70.150.10:FF:000020">
    <property type="entry name" value="Copper-exporting P-type ATPase A"/>
    <property type="match status" value="1"/>
</dbReference>
<dbReference type="Gene3D" id="3.30.70.100">
    <property type="match status" value="1"/>
</dbReference>
<dbReference type="GO" id="GO:0043682">
    <property type="term" value="F:P-type divalent copper transporter activity"/>
    <property type="evidence" value="ECO:0007669"/>
    <property type="project" value="TreeGrafter"/>
</dbReference>
<dbReference type="GO" id="GO:0055070">
    <property type="term" value="P:copper ion homeostasis"/>
    <property type="evidence" value="ECO:0007669"/>
    <property type="project" value="TreeGrafter"/>
</dbReference>
<dbReference type="NCBIfam" id="TIGR01525">
    <property type="entry name" value="ATPase-IB_hvy"/>
    <property type="match status" value="1"/>
</dbReference>
<dbReference type="Gene3D" id="3.40.1110.10">
    <property type="entry name" value="Calcium-transporting ATPase, cytoplasmic domain N"/>
    <property type="match status" value="1"/>
</dbReference>
<dbReference type="InterPro" id="IPR027256">
    <property type="entry name" value="P-typ_ATPase_IB"/>
</dbReference>
<dbReference type="InterPro" id="IPR044492">
    <property type="entry name" value="P_typ_ATPase_HD_dom"/>
</dbReference>
<dbReference type="CDD" id="cd00371">
    <property type="entry name" value="HMA"/>
    <property type="match status" value="1"/>
</dbReference>
<dbReference type="InterPro" id="IPR008250">
    <property type="entry name" value="ATPase_P-typ_transduc_dom_A_sf"/>
</dbReference>
<evidence type="ECO:0000256" key="12">
    <source>
        <dbReference type="ARBA" id="ARBA00022989"/>
    </source>
</evidence>
<dbReference type="SFLD" id="SFLDF00027">
    <property type="entry name" value="p-type_atpase"/>
    <property type="match status" value="1"/>
</dbReference>
<keyword evidence="7 20" id="KW-0479">Metal-binding</keyword>
<dbReference type="GO" id="GO:0005507">
    <property type="term" value="F:copper ion binding"/>
    <property type="evidence" value="ECO:0007669"/>
    <property type="project" value="TreeGrafter"/>
</dbReference>
<keyword evidence="13" id="KW-0186">Copper</keyword>
<evidence type="ECO:0000256" key="8">
    <source>
        <dbReference type="ARBA" id="ARBA00022741"/>
    </source>
</evidence>
<evidence type="ECO:0000256" key="3">
    <source>
        <dbReference type="ARBA" id="ARBA00012517"/>
    </source>
</evidence>
<dbReference type="InterPro" id="IPR059000">
    <property type="entry name" value="ATPase_P-type_domA"/>
</dbReference>
<evidence type="ECO:0000256" key="13">
    <source>
        <dbReference type="ARBA" id="ARBA00023008"/>
    </source>
</evidence>
<feature type="transmembrane region" description="Helical" evidence="20">
    <location>
        <begin position="253"/>
        <end position="275"/>
    </location>
</feature>
<dbReference type="InterPro" id="IPR006121">
    <property type="entry name" value="HMA_dom"/>
</dbReference>
<keyword evidence="15 20" id="KW-0472">Membrane</keyword>
<protein>
    <recommendedName>
        <fullName evidence="19">Probable copper-exporting P-type ATPase V</fullName>
        <ecNumber evidence="3">7.2.2.8</ecNumber>
    </recommendedName>
    <alternativeName>
        <fullName evidence="16">Cu(+)-exporting ATPase</fullName>
    </alternativeName>
</protein>
<dbReference type="Pfam" id="PF00403">
    <property type="entry name" value="HMA"/>
    <property type="match status" value="1"/>
</dbReference>
<gene>
    <name evidence="23" type="ORF">E3O06_12090</name>
</gene>
<evidence type="ECO:0000256" key="21">
    <source>
        <dbReference type="SAM" id="MobiDB-lite"/>
    </source>
</evidence>
<dbReference type="Gene3D" id="3.40.50.1000">
    <property type="entry name" value="HAD superfamily/HAD-like"/>
    <property type="match status" value="1"/>
</dbReference>
<keyword evidence="12 20" id="KW-1133">Transmembrane helix</keyword>
<evidence type="ECO:0000256" key="14">
    <source>
        <dbReference type="ARBA" id="ARBA00023065"/>
    </source>
</evidence>
<dbReference type="EC" id="7.2.2.8" evidence="3"/>
<keyword evidence="4" id="KW-0813">Transport</keyword>
<dbReference type="PANTHER" id="PTHR43520:SF8">
    <property type="entry name" value="P-TYPE CU(+) TRANSPORTER"/>
    <property type="match status" value="1"/>
</dbReference>
<keyword evidence="24" id="KW-1185">Reference proteome</keyword>
<dbReference type="GO" id="GO:0140581">
    <property type="term" value="F:P-type monovalent copper transporter activity"/>
    <property type="evidence" value="ECO:0007669"/>
    <property type="project" value="UniProtKB-EC"/>
</dbReference>
<evidence type="ECO:0000256" key="17">
    <source>
        <dbReference type="ARBA" id="ARBA00049289"/>
    </source>
</evidence>
<sequence length="854" mass="88323">MKQDRRSVVVGVRGLHWATSKLVVEKVLSRRPGVISIDANPVSQTANITYDANRTSLSEVVRWVEDCGFHCAGQSVPAHMCEPMAEPSTTKMVLGVHPGHDALVATAMNPAASGQSTEHSHTEHSSMAGAQTDGAQIGISASADAAAQGHAVHDKHGESPTPQDVMGHGGHGGKSMAEMVKDMRNRFIVAAVFALAILVWSPAGRVVLFGFSPPTPFGIREDIFTLILSLPVVFYSSWIFFTGAVRALRARTLDMMVLVAIAIGSGWIYSLIVTLTGGGEVFYEAASILASFVLLGHWLEMRARGGASEAIRTLLELAPSVALVIRDGEPVEVPTGDVQSGDLLLIRPGSKIPVDGIVEDGQSDVDESMVTGESLPVEKSVGSNVVGATLNTTGTMRVRATKVGAETALAQIVALVQAAQNSKAPGQRLADRAASWLVLVALLGGTATFLTWFFIGVGVPTALLFAITVVVITCPDALGLATPTAIMVGTGLGAKRGVLFKNATAIETSARIDTVVMDKTGTLTKGEPEVTDVVVEGIEETELLALVAAVERESEHPLAGAVVRHAEESGAARYAASDFLNVPGKGAGARVEGRRVLVGNLKLMSQEGIELGPLAARRDQLAATGRTAVLAAVDGRAAAVIALADAVRDTAAAAVAALHESGIEVVMLTGDNEATAKRIAGQLGIETIIAEVMPGDKSDKIAELQKAGKKVAMVGDGVNDAPALAQADLGIAIGAGTDVAIDTADVVLMRSDPLDVPVALRIGKGTVRKERQNLGWAVGYNVIALPIAAGIFVPLGLRLSPEIAAISMAGSSLIVAVNALMLKRLRLPDQAAPTAAAKVAPVPVPASGSSGDVG</sequence>
<proteinExistence type="inferred from homology"/>